<organism evidence="3 4">
    <name type="scientific">Trapa natans</name>
    <name type="common">Water chestnut</name>
    <dbReference type="NCBI Taxonomy" id="22666"/>
    <lineage>
        <taxon>Eukaryota</taxon>
        <taxon>Viridiplantae</taxon>
        <taxon>Streptophyta</taxon>
        <taxon>Embryophyta</taxon>
        <taxon>Tracheophyta</taxon>
        <taxon>Spermatophyta</taxon>
        <taxon>Magnoliopsida</taxon>
        <taxon>eudicotyledons</taxon>
        <taxon>Gunneridae</taxon>
        <taxon>Pentapetalae</taxon>
        <taxon>rosids</taxon>
        <taxon>malvids</taxon>
        <taxon>Myrtales</taxon>
        <taxon>Lythraceae</taxon>
        <taxon>Trapa</taxon>
    </lineage>
</organism>
<keyword evidence="2" id="KW-0472">Membrane</keyword>
<keyword evidence="2" id="KW-0812">Transmembrane</keyword>
<gene>
    <name evidence="3" type="ORF">SAY86_031612</name>
</gene>
<name>A0AAN7LT48_TRANT</name>
<feature type="transmembrane region" description="Helical" evidence="2">
    <location>
        <begin position="105"/>
        <end position="129"/>
    </location>
</feature>
<feature type="compositionally biased region" description="Basic residues" evidence="1">
    <location>
        <begin position="145"/>
        <end position="159"/>
    </location>
</feature>
<dbReference type="AlphaFoldDB" id="A0AAN7LT48"/>
<evidence type="ECO:0000313" key="3">
    <source>
        <dbReference type="EMBL" id="KAK4791199.1"/>
    </source>
</evidence>
<keyword evidence="2" id="KW-1133">Transmembrane helix</keyword>
<evidence type="ECO:0000256" key="1">
    <source>
        <dbReference type="SAM" id="MobiDB-lite"/>
    </source>
</evidence>
<sequence>MAASLCLSSSPPLRLSLFNQSPSNFPNFDATTATACSLSVISPAPFFLKRPFLRQPSRPREIPRRLRRGCRVSAAAEDALPTPDDAQQIVSSAGDDGVNTVVSGLLFIAFIGLSILTIGVIYIAVTDFLQKREREKFDKEEAAKKKSGKKGKVRARARAGPKGFGQKTDDEDELDD</sequence>
<comment type="caution">
    <text evidence="3">The sequence shown here is derived from an EMBL/GenBank/DDBJ whole genome shotgun (WGS) entry which is preliminary data.</text>
</comment>
<dbReference type="PANTHER" id="PTHR36735:SF1">
    <property type="entry name" value="TRANSMEMBRANE PROTEIN"/>
    <property type="match status" value="1"/>
</dbReference>
<dbReference type="Proteomes" id="UP001346149">
    <property type="component" value="Unassembled WGS sequence"/>
</dbReference>
<keyword evidence="4" id="KW-1185">Reference proteome</keyword>
<evidence type="ECO:0000313" key="4">
    <source>
        <dbReference type="Proteomes" id="UP001346149"/>
    </source>
</evidence>
<accession>A0AAN7LT48</accession>
<dbReference type="PANTHER" id="PTHR36735">
    <property type="entry name" value="TRANSMEMBRANE PROTEIN"/>
    <property type="match status" value="1"/>
</dbReference>
<dbReference type="EMBL" id="JAXQNO010000009">
    <property type="protein sequence ID" value="KAK4791199.1"/>
    <property type="molecule type" value="Genomic_DNA"/>
</dbReference>
<reference evidence="3 4" key="1">
    <citation type="journal article" date="2023" name="Hortic Res">
        <title>Pangenome of water caltrop reveals structural variations and asymmetric subgenome divergence after allopolyploidization.</title>
        <authorList>
            <person name="Zhang X."/>
            <person name="Chen Y."/>
            <person name="Wang L."/>
            <person name="Yuan Y."/>
            <person name="Fang M."/>
            <person name="Shi L."/>
            <person name="Lu R."/>
            <person name="Comes H.P."/>
            <person name="Ma Y."/>
            <person name="Chen Y."/>
            <person name="Huang G."/>
            <person name="Zhou Y."/>
            <person name="Zheng Z."/>
            <person name="Qiu Y."/>
        </authorList>
    </citation>
    <scope>NUCLEOTIDE SEQUENCE [LARGE SCALE GENOMIC DNA]</scope>
    <source>
        <strain evidence="3">F231</strain>
    </source>
</reference>
<protein>
    <recommendedName>
        <fullName evidence="5">Transmembrane protein</fullName>
    </recommendedName>
</protein>
<evidence type="ECO:0008006" key="5">
    <source>
        <dbReference type="Google" id="ProtNLM"/>
    </source>
</evidence>
<dbReference type="GO" id="GO:0009535">
    <property type="term" value="C:chloroplast thylakoid membrane"/>
    <property type="evidence" value="ECO:0007669"/>
    <property type="project" value="TreeGrafter"/>
</dbReference>
<evidence type="ECO:0000256" key="2">
    <source>
        <dbReference type="SAM" id="Phobius"/>
    </source>
</evidence>
<feature type="region of interest" description="Disordered" evidence="1">
    <location>
        <begin position="136"/>
        <end position="176"/>
    </location>
</feature>
<proteinExistence type="predicted"/>